<keyword evidence="9 13" id="KW-0408">Iron</keyword>
<evidence type="ECO:0000256" key="13">
    <source>
        <dbReference type="RuleBase" id="RU365022"/>
    </source>
</evidence>
<protein>
    <recommendedName>
        <fullName evidence="4 13">CRISPR-associated exonuclease Cas4</fullName>
        <ecNumber evidence="3 13">3.1.12.1</ecNumber>
    </recommendedName>
</protein>
<evidence type="ECO:0000313" key="15">
    <source>
        <dbReference type="EMBL" id="PDW04662.1"/>
    </source>
</evidence>
<dbReference type="GO" id="GO:0046872">
    <property type="term" value="F:metal ion binding"/>
    <property type="evidence" value="ECO:0007669"/>
    <property type="project" value="UniProtKB-KW"/>
</dbReference>
<dbReference type="Proteomes" id="UP000220527">
    <property type="component" value="Unassembled WGS sequence"/>
</dbReference>
<dbReference type="EC" id="3.1.12.1" evidence="3 13"/>
<comment type="cofactor">
    <cofactor evidence="13">
        <name>iron-sulfur cluster</name>
        <dbReference type="ChEBI" id="CHEBI:30408"/>
    </cofactor>
</comment>
<evidence type="ECO:0000256" key="11">
    <source>
        <dbReference type="ARBA" id="ARBA00023118"/>
    </source>
</evidence>
<evidence type="ECO:0000256" key="6">
    <source>
        <dbReference type="ARBA" id="ARBA00022723"/>
    </source>
</evidence>
<evidence type="ECO:0000256" key="1">
    <source>
        <dbReference type="ARBA" id="ARBA00001966"/>
    </source>
</evidence>
<proteinExistence type="inferred from homology"/>
<dbReference type="InterPro" id="IPR011604">
    <property type="entry name" value="PDDEXK-like_dom_sf"/>
</dbReference>
<name>A0A2A6RNM4_9CHLR</name>
<keyword evidence="5 13" id="KW-0540">Nuclease</keyword>
<gene>
    <name evidence="15" type="primary">cas4</name>
    <name evidence="15" type="ORF">CJ255_02475</name>
</gene>
<dbReference type="AlphaFoldDB" id="A0A2A6RNM4"/>
<keyword evidence="8 13" id="KW-0269">Exonuclease</keyword>
<dbReference type="NCBIfam" id="TIGR00372">
    <property type="entry name" value="cas4"/>
    <property type="match status" value="1"/>
</dbReference>
<evidence type="ECO:0000256" key="4">
    <source>
        <dbReference type="ARBA" id="ARBA00020049"/>
    </source>
</evidence>
<feature type="domain" description="DUF83" evidence="14">
    <location>
        <begin position="8"/>
        <end position="195"/>
    </location>
</feature>
<dbReference type="InterPro" id="IPR051827">
    <property type="entry name" value="Cas4_exonuclease"/>
</dbReference>
<evidence type="ECO:0000313" key="16">
    <source>
        <dbReference type="Proteomes" id="UP000220527"/>
    </source>
</evidence>
<keyword evidence="6 13" id="KW-0479">Metal-binding</keyword>
<dbReference type="InterPro" id="IPR022765">
    <property type="entry name" value="Dna2/Cas4_DUF83"/>
</dbReference>
<dbReference type="PANTHER" id="PTHR36531">
    <property type="entry name" value="CRISPR-ASSOCIATED EXONUCLEASE CAS4"/>
    <property type="match status" value="1"/>
</dbReference>
<evidence type="ECO:0000256" key="9">
    <source>
        <dbReference type="ARBA" id="ARBA00023004"/>
    </source>
</evidence>
<evidence type="ECO:0000256" key="10">
    <source>
        <dbReference type="ARBA" id="ARBA00023014"/>
    </source>
</evidence>
<evidence type="ECO:0000256" key="12">
    <source>
        <dbReference type="ARBA" id="ARBA00023211"/>
    </source>
</evidence>
<keyword evidence="10 13" id="KW-0411">Iron-sulfur</keyword>
<reference evidence="16" key="1">
    <citation type="submission" date="2017-08" db="EMBL/GenBank/DDBJ databases">
        <authorList>
            <person name="Grouzdev D.S."/>
            <person name="Gaisin V.A."/>
            <person name="Rysina M.S."/>
            <person name="Gorlenko V.M."/>
        </authorList>
    </citation>
    <scope>NUCLEOTIDE SEQUENCE [LARGE SCALE GENOMIC DNA]</scope>
    <source>
        <strain evidence="16">Kir15-3F</strain>
    </source>
</reference>
<evidence type="ECO:0000256" key="5">
    <source>
        <dbReference type="ARBA" id="ARBA00022722"/>
    </source>
</evidence>
<dbReference type="GO" id="GO:0051536">
    <property type="term" value="F:iron-sulfur cluster binding"/>
    <property type="evidence" value="ECO:0007669"/>
    <property type="project" value="UniProtKB-KW"/>
</dbReference>
<comment type="function">
    <text evidence="13">CRISPR (clustered regularly interspaced short palindromic repeat) is an adaptive immune system that provides protection against mobile genetic elements (viruses, transposable elements and conjugative plasmids). CRISPR clusters contain sequences complementary to antecedent mobile elements and target invading nucleic acids. CRISPR clusters are transcribed and processed into CRISPR RNA (crRNA).</text>
</comment>
<dbReference type="OrthoDB" id="9781776at2"/>
<comment type="caution">
    <text evidence="15">The sequence shown here is derived from an EMBL/GenBank/DDBJ whole genome shotgun (WGS) entry which is preliminary data.</text>
</comment>
<comment type="similarity">
    <text evidence="2 13">Belongs to the CRISPR-associated exonuclease Cas4 family.</text>
</comment>
<sequence length="199" mass="23416">MTPTTIEVTDLKQWRYCPRIVWYRYCLPAVRPVTDLMEHGREAHEREEGREERRSLRPYGLKEGERHFDVRIYSPELGLRGRVDLAIITPQRNHPQAEVVVVEYKDSEQRPGPHFKLQLTAYALMLEAMWRLPVRSGWFYLIPLRRAERIAISPTLRRQVTESVATIQQAISNETMPAPPATRRICVDCEFRRFCNDVV</sequence>
<dbReference type="EMBL" id="NQWI01000006">
    <property type="protein sequence ID" value="PDW04662.1"/>
    <property type="molecule type" value="Genomic_DNA"/>
</dbReference>
<organism evidence="15 16">
    <name type="scientific">Candidatus Viridilinea mediisalina</name>
    <dbReference type="NCBI Taxonomy" id="2024553"/>
    <lineage>
        <taxon>Bacteria</taxon>
        <taxon>Bacillati</taxon>
        <taxon>Chloroflexota</taxon>
        <taxon>Chloroflexia</taxon>
        <taxon>Chloroflexales</taxon>
        <taxon>Chloroflexineae</taxon>
        <taxon>Oscillochloridaceae</taxon>
        <taxon>Candidatus Viridilinea</taxon>
    </lineage>
</organism>
<keyword evidence="7 13" id="KW-0378">Hydrolase</keyword>
<evidence type="ECO:0000256" key="2">
    <source>
        <dbReference type="ARBA" id="ARBA00009189"/>
    </source>
</evidence>
<keyword evidence="11 13" id="KW-0051">Antiviral defense</keyword>
<dbReference type="PANTHER" id="PTHR36531:SF6">
    <property type="entry name" value="DNA REPLICATION ATP-DEPENDENT HELICASE_NUCLEASE DNA2"/>
    <property type="match status" value="1"/>
</dbReference>
<evidence type="ECO:0000256" key="3">
    <source>
        <dbReference type="ARBA" id="ARBA00012768"/>
    </source>
</evidence>
<evidence type="ECO:0000256" key="8">
    <source>
        <dbReference type="ARBA" id="ARBA00022839"/>
    </source>
</evidence>
<comment type="cofactor">
    <cofactor evidence="13">
        <name>Mg(2+)</name>
        <dbReference type="ChEBI" id="CHEBI:18420"/>
    </cofactor>
    <cofactor evidence="13">
        <name>Mn(2+)</name>
        <dbReference type="ChEBI" id="CHEBI:29035"/>
    </cofactor>
    <text evidence="13">Mg(2+) or Mn(2+) required for ssDNA cleavage activity.</text>
</comment>
<dbReference type="InterPro" id="IPR013343">
    <property type="entry name" value="CRISPR-assoc_prot_Cas4"/>
</dbReference>
<dbReference type="RefSeq" id="WP_097642518.1">
    <property type="nucleotide sequence ID" value="NZ_NQWI01000006.1"/>
</dbReference>
<dbReference type="GO" id="GO:0004527">
    <property type="term" value="F:exonuclease activity"/>
    <property type="evidence" value="ECO:0007669"/>
    <property type="project" value="UniProtKB-KW"/>
</dbReference>
<dbReference type="GO" id="GO:0051607">
    <property type="term" value="P:defense response to virus"/>
    <property type="evidence" value="ECO:0007669"/>
    <property type="project" value="UniProtKB-KW"/>
</dbReference>
<keyword evidence="12 13" id="KW-0464">Manganese</keyword>
<dbReference type="Pfam" id="PF01930">
    <property type="entry name" value="Cas_Cas4"/>
    <property type="match status" value="1"/>
</dbReference>
<evidence type="ECO:0000256" key="7">
    <source>
        <dbReference type="ARBA" id="ARBA00022801"/>
    </source>
</evidence>
<evidence type="ECO:0000259" key="14">
    <source>
        <dbReference type="Pfam" id="PF01930"/>
    </source>
</evidence>
<comment type="cofactor">
    <cofactor evidence="1">
        <name>[4Fe-4S] cluster</name>
        <dbReference type="ChEBI" id="CHEBI:49883"/>
    </cofactor>
</comment>
<keyword evidence="16" id="KW-1185">Reference proteome</keyword>
<accession>A0A2A6RNM4</accession>
<dbReference type="Gene3D" id="3.90.320.10">
    <property type="match status" value="1"/>
</dbReference>